<protein>
    <recommendedName>
        <fullName evidence="3">HTH CENPB-type domain-containing protein</fullName>
    </recommendedName>
</protein>
<accession>A0A6J8F0Q5</accession>
<dbReference type="OrthoDB" id="8195485at2759"/>
<proteinExistence type="predicted"/>
<sequence>MPRIGKHIFSQYGPEPMVNVLQAVSSCDIPIKEASVQFGDRESRKYFVDTNTGKKPSDVEKQMVTKVMDLAEQGFGISSRQMLGRAATVCKQLNLKNNFKDGSPDMDWLVGLRRRHPVLSLRKPEKLATVRSRMLNPIKVGRYFVVINIAKMSPTVIWNMDETNLNMEHRPVKVLASAGARSVPGRTGNTRDGRSNIVSGFEATGIVDWNPLAIPVSAFDNPDIGFDESERELLGDKHPLLWVVRKVTSATSEPVVSHTATAVSLVTAVVSQACKSTNDLSTLSTQNILSATVVSPLIPSPLGASTLSSQVIPTYFESPNHTGNDGCLCFQRRTKGIIGTEVSFTDRTPFKSKKEIFLANNENKQNFINLLSGKMVEKGIETKHADADADVLIALTAIESSKTKPTVLLGEDTDLLVLLLYHPDVTSNLLIFKSGNVSKVKTHIKIWDILKTKLVRSYVHCYLYLIHAISGCDTTSRMFGVSKAATLKKLGEHDFVKAQAKLLCNANTKDGVISAGENIISSLYNSASYEGLNVLRYRKFAARVLTNKTCVQIHTLPPTSNAASFHSQGAYFQMKMWMDKDNLNPFQWGWKVANRKLVPVKCTIDAAPSKLLNIIRCNCRTNYDTKRCTCTKNGLECSLACGECKGTGCTNSNKTVDMDD</sequence>
<evidence type="ECO:0008006" key="3">
    <source>
        <dbReference type="Google" id="ProtNLM"/>
    </source>
</evidence>
<name>A0A6J8F0Q5_MYTCO</name>
<dbReference type="AlphaFoldDB" id="A0A6J8F0Q5"/>
<evidence type="ECO:0000313" key="1">
    <source>
        <dbReference type="EMBL" id="CAC5426498.1"/>
    </source>
</evidence>
<dbReference type="PROSITE" id="PS51257">
    <property type="entry name" value="PROKAR_LIPOPROTEIN"/>
    <property type="match status" value="1"/>
</dbReference>
<dbReference type="Proteomes" id="UP000507470">
    <property type="component" value="Unassembled WGS sequence"/>
</dbReference>
<gene>
    <name evidence="1" type="ORF">MCOR_58197</name>
</gene>
<evidence type="ECO:0000313" key="2">
    <source>
        <dbReference type="Proteomes" id="UP000507470"/>
    </source>
</evidence>
<keyword evidence="2" id="KW-1185">Reference proteome</keyword>
<reference evidence="1 2" key="1">
    <citation type="submission" date="2020-06" db="EMBL/GenBank/DDBJ databases">
        <authorList>
            <person name="Li R."/>
            <person name="Bekaert M."/>
        </authorList>
    </citation>
    <scope>NUCLEOTIDE SEQUENCE [LARGE SCALE GENOMIC DNA]</scope>
    <source>
        <strain evidence="2">wild</strain>
    </source>
</reference>
<organism evidence="1 2">
    <name type="scientific">Mytilus coruscus</name>
    <name type="common">Sea mussel</name>
    <dbReference type="NCBI Taxonomy" id="42192"/>
    <lineage>
        <taxon>Eukaryota</taxon>
        <taxon>Metazoa</taxon>
        <taxon>Spiralia</taxon>
        <taxon>Lophotrochozoa</taxon>
        <taxon>Mollusca</taxon>
        <taxon>Bivalvia</taxon>
        <taxon>Autobranchia</taxon>
        <taxon>Pteriomorphia</taxon>
        <taxon>Mytilida</taxon>
        <taxon>Mytiloidea</taxon>
        <taxon>Mytilidae</taxon>
        <taxon>Mytilinae</taxon>
        <taxon>Mytilus</taxon>
    </lineage>
</organism>
<dbReference type="EMBL" id="CACVKT020010430">
    <property type="protein sequence ID" value="CAC5426498.1"/>
    <property type="molecule type" value="Genomic_DNA"/>
</dbReference>